<feature type="transmembrane region" description="Helical" evidence="11">
    <location>
        <begin position="197"/>
        <end position="224"/>
    </location>
</feature>
<dbReference type="AlphaFoldDB" id="A0A4R4DXA8"/>
<evidence type="ECO:0000313" key="13">
    <source>
        <dbReference type="EMBL" id="TCZ69366.1"/>
    </source>
</evidence>
<feature type="transmembrane region" description="Helical" evidence="11">
    <location>
        <begin position="16"/>
        <end position="37"/>
    </location>
</feature>
<dbReference type="Pfam" id="PF00119">
    <property type="entry name" value="ATP-synt_A"/>
    <property type="match status" value="1"/>
</dbReference>
<comment type="subcellular location">
    <subcellularLocation>
        <location evidence="11 12">Cell membrane</location>
        <topology evidence="11 12">Multi-pass membrane protein</topology>
    </subcellularLocation>
    <subcellularLocation>
        <location evidence="1">Membrane</location>
        <topology evidence="1">Multi-pass membrane protein</topology>
    </subcellularLocation>
</comment>
<dbReference type="PANTHER" id="PTHR42823:SF3">
    <property type="entry name" value="ATP SYNTHASE SUBUNIT A, CHLOROPLASTIC"/>
    <property type="match status" value="1"/>
</dbReference>
<dbReference type="RefSeq" id="WP_132420549.1">
    <property type="nucleotide sequence ID" value="NZ_SKFG01000051.1"/>
</dbReference>
<dbReference type="EMBL" id="SKFG01000051">
    <property type="protein sequence ID" value="TCZ69366.1"/>
    <property type="molecule type" value="Genomic_DNA"/>
</dbReference>
<evidence type="ECO:0000256" key="2">
    <source>
        <dbReference type="ARBA" id="ARBA00006810"/>
    </source>
</evidence>
<dbReference type="InterPro" id="IPR000568">
    <property type="entry name" value="ATP_synth_F0_asu"/>
</dbReference>
<evidence type="ECO:0000256" key="11">
    <source>
        <dbReference type="HAMAP-Rule" id="MF_01393"/>
    </source>
</evidence>
<accession>A0A4R4DXA8</accession>
<keyword evidence="7 11" id="KW-1133">Transmembrane helix</keyword>
<dbReference type="Gene3D" id="1.20.120.220">
    <property type="entry name" value="ATP synthase, F0 complex, subunit A"/>
    <property type="match status" value="1"/>
</dbReference>
<dbReference type="InterPro" id="IPR045082">
    <property type="entry name" value="ATP_syn_F0_a_bact/chloroplast"/>
</dbReference>
<evidence type="ECO:0000313" key="14">
    <source>
        <dbReference type="Proteomes" id="UP000295418"/>
    </source>
</evidence>
<protein>
    <recommendedName>
        <fullName evidence="11 12">ATP synthase subunit a</fullName>
    </recommendedName>
    <alternativeName>
        <fullName evidence="11">ATP synthase F0 sector subunit a</fullName>
    </alternativeName>
    <alternativeName>
        <fullName evidence="11">F-ATPase subunit 6</fullName>
    </alternativeName>
</protein>
<proteinExistence type="inferred from homology"/>
<dbReference type="PANTHER" id="PTHR42823">
    <property type="entry name" value="ATP SYNTHASE SUBUNIT A, CHLOROPLASTIC"/>
    <property type="match status" value="1"/>
</dbReference>
<feature type="transmembrane region" description="Helical" evidence="11">
    <location>
        <begin position="230"/>
        <end position="249"/>
    </location>
</feature>
<dbReference type="GO" id="GO:0046933">
    <property type="term" value="F:proton-transporting ATP synthase activity, rotational mechanism"/>
    <property type="evidence" value="ECO:0007669"/>
    <property type="project" value="UniProtKB-UniRule"/>
</dbReference>
<dbReference type="GO" id="GO:0045259">
    <property type="term" value="C:proton-transporting ATP synthase complex"/>
    <property type="evidence" value="ECO:0007669"/>
    <property type="project" value="UniProtKB-KW"/>
</dbReference>
<dbReference type="GO" id="GO:0005886">
    <property type="term" value="C:plasma membrane"/>
    <property type="evidence" value="ECO:0007669"/>
    <property type="project" value="UniProtKB-SubCell"/>
</dbReference>
<comment type="function">
    <text evidence="11 12">Key component of the proton channel; it plays a direct role in the translocation of protons across the membrane.</text>
</comment>
<feature type="transmembrane region" description="Helical" evidence="11">
    <location>
        <begin position="141"/>
        <end position="159"/>
    </location>
</feature>
<dbReference type="GO" id="GO:0042777">
    <property type="term" value="P:proton motive force-driven plasma membrane ATP synthesis"/>
    <property type="evidence" value="ECO:0007669"/>
    <property type="project" value="TreeGrafter"/>
</dbReference>
<dbReference type="Proteomes" id="UP000295418">
    <property type="component" value="Unassembled WGS sequence"/>
</dbReference>
<keyword evidence="14" id="KW-1185">Reference proteome</keyword>
<dbReference type="OrthoDB" id="9789241at2"/>
<evidence type="ECO:0000256" key="9">
    <source>
        <dbReference type="ARBA" id="ARBA00023136"/>
    </source>
</evidence>
<comment type="similarity">
    <text evidence="2 11 12">Belongs to the ATPase A chain family.</text>
</comment>
<keyword evidence="10 11" id="KW-0066">ATP synthesis</keyword>
<keyword evidence="3 11" id="KW-0813">Transport</keyword>
<evidence type="ECO:0000256" key="12">
    <source>
        <dbReference type="RuleBase" id="RU000483"/>
    </source>
</evidence>
<keyword evidence="4 11" id="KW-0138">CF(0)</keyword>
<dbReference type="PRINTS" id="PR00123">
    <property type="entry name" value="ATPASEA"/>
</dbReference>
<comment type="caution">
    <text evidence="13">The sequence shown here is derived from an EMBL/GenBank/DDBJ whole genome shotgun (WGS) entry which is preliminary data.</text>
</comment>
<gene>
    <name evidence="11 13" type="primary">atpB</name>
    <name evidence="13" type="ORF">E0485_23865</name>
</gene>
<evidence type="ECO:0000256" key="7">
    <source>
        <dbReference type="ARBA" id="ARBA00022989"/>
    </source>
</evidence>
<evidence type="ECO:0000256" key="8">
    <source>
        <dbReference type="ARBA" id="ARBA00023065"/>
    </source>
</evidence>
<keyword evidence="11" id="KW-1003">Cell membrane</keyword>
<sequence>MHESPIFKFLGIEFDFSVLLATIITIIIVFIIAKLSVRNLSVDKPTKMQNFMEWVIEFVSGFISSVMDMKRGKGFITLGVTLILFIFVANLLGLPFNISTEVSQPFSLFGTEVISQQMIDHAHETGKHLSIAWFKSPTADALFAMGLAGMVIFMVHFLGMTRNTKGYFKHYFEPFWFFIPLNLIKEFSKLLTLGMRLFGNIFAGEVMIAVILMAGVGGIVPLIAWQGFSIFVGAIQAFIFTVLTMVYIAQAAEKHHD</sequence>
<keyword evidence="5 11" id="KW-0812">Transmembrane</keyword>
<keyword evidence="6 11" id="KW-0375">Hydrogen ion transport</keyword>
<evidence type="ECO:0000256" key="6">
    <source>
        <dbReference type="ARBA" id="ARBA00022781"/>
    </source>
</evidence>
<evidence type="ECO:0000256" key="10">
    <source>
        <dbReference type="ARBA" id="ARBA00023310"/>
    </source>
</evidence>
<keyword evidence="8 11" id="KW-0406">Ion transport</keyword>
<name>A0A4R4DXA8_9BACL</name>
<evidence type="ECO:0000256" key="4">
    <source>
        <dbReference type="ARBA" id="ARBA00022547"/>
    </source>
</evidence>
<evidence type="ECO:0000256" key="1">
    <source>
        <dbReference type="ARBA" id="ARBA00004141"/>
    </source>
</evidence>
<dbReference type="InterPro" id="IPR035908">
    <property type="entry name" value="F0_ATP_A_sf"/>
</dbReference>
<keyword evidence="9 11" id="KW-0472">Membrane</keyword>
<evidence type="ECO:0000256" key="5">
    <source>
        <dbReference type="ARBA" id="ARBA00022692"/>
    </source>
</evidence>
<organism evidence="13 14">
    <name type="scientific">Paenibacillus albiflavus</name>
    <dbReference type="NCBI Taxonomy" id="2545760"/>
    <lineage>
        <taxon>Bacteria</taxon>
        <taxon>Bacillati</taxon>
        <taxon>Bacillota</taxon>
        <taxon>Bacilli</taxon>
        <taxon>Bacillales</taxon>
        <taxon>Paenibacillaceae</taxon>
        <taxon>Paenibacillus</taxon>
    </lineage>
</organism>
<dbReference type="NCBIfam" id="TIGR01131">
    <property type="entry name" value="ATP_synt_6_or_A"/>
    <property type="match status" value="1"/>
</dbReference>
<dbReference type="SUPFAM" id="SSF81336">
    <property type="entry name" value="F1F0 ATP synthase subunit A"/>
    <property type="match status" value="1"/>
</dbReference>
<dbReference type="CDD" id="cd00310">
    <property type="entry name" value="ATP-synt_Fo_a_6"/>
    <property type="match status" value="1"/>
</dbReference>
<evidence type="ECO:0000256" key="3">
    <source>
        <dbReference type="ARBA" id="ARBA00022448"/>
    </source>
</evidence>
<feature type="transmembrane region" description="Helical" evidence="11">
    <location>
        <begin position="75"/>
        <end position="98"/>
    </location>
</feature>
<reference evidence="13 14" key="1">
    <citation type="submission" date="2019-03" db="EMBL/GenBank/DDBJ databases">
        <authorList>
            <person name="Kim M.K.M."/>
        </authorList>
    </citation>
    <scope>NUCLEOTIDE SEQUENCE [LARGE SCALE GENOMIC DNA]</scope>
    <source>
        <strain evidence="13 14">18JY21-1</strain>
    </source>
</reference>
<dbReference type="PROSITE" id="PS00449">
    <property type="entry name" value="ATPASE_A"/>
    <property type="match status" value="1"/>
</dbReference>
<dbReference type="HAMAP" id="MF_01393">
    <property type="entry name" value="ATP_synth_a_bact"/>
    <property type="match status" value="1"/>
</dbReference>
<dbReference type="InterPro" id="IPR023011">
    <property type="entry name" value="ATP_synth_F0_asu_AS"/>
</dbReference>